<dbReference type="Pfam" id="PF00528">
    <property type="entry name" value="BPD_transp_1"/>
    <property type="match status" value="1"/>
</dbReference>
<keyword evidence="3" id="KW-1003">Cell membrane</keyword>
<evidence type="ECO:0000256" key="7">
    <source>
        <dbReference type="RuleBase" id="RU363032"/>
    </source>
</evidence>
<evidence type="ECO:0000256" key="3">
    <source>
        <dbReference type="ARBA" id="ARBA00022475"/>
    </source>
</evidence>
<gene>
    <name evidence="9" type="ORF">Amal_02824</name>
</gene>
<protein>
    <submittedName>
        <fullName evidence="9">Putative ABC transporter membrane protein</fullName>
    </submittedName>
</protein>
<dbReference type="InterPro" id="IPR000515">
    <property type="entry name" value="MetI-like"/>
</dbReference>
<dbReference type="GO" id="GO:0055085">
    <property type="term" value="P:transmembrane transport"/>
    <property type="evidence" value="ECO:0007669"/>
    <property type="project" value="InterPro"/>
</dbReference>
<feature type="domain" description="ABC transmembrane type-1" evidence="8">
    <location>
        <begin position="81"/>
        <end position="261"/>
    </location>
</feature>
<dbReference type="EMBL" id="LVHD01000018">
    <property type="protein sequence ID" value="OAG77046.1"/>
    <property type="molecule type" value="Genomic_DNA"/>
</dbReference>
<feature type="transmembrane region" description="Helical" evidence="7">
    <location>
        <begin position="56"/>
        <end position="77"/>
    </location>
</feature>
<dbReference type="InterPro" id="IPR035906">
    <property type="entry name" value="MetI-like_sf"/>
</dbReference>
<dbReference type="SUPFAM" id="SSF161098">
    <property type="entry name" value="MetI-like"/>
    <property type="match status" value="1"/>
</dbReference>
<evidence type="ECO:0000256" key="1">
    <source>
        <dbReference type="ARBA" id="ARBA00004651"/>
    </source>
</evidence>
<dbReference type="Proteomes" id="UP000077349">
    <property type="component" value="Unassembled WGS sequence"/>
</dbReference>
<evidence type="ECO:0000256" key="2">
    <source>
        <dbReference type="ARBA" id="ARBA00022448"/>
    </source>
</evidence>
<dbReference type="AlphaFoldDB" id="A0A177GB47"/>
<feature type="transmembrane region" description="Helical" evidence="7">
    <location>
        <begin position="147"/>
        <end position="166"/>
    </location>
</feature>
<keyword evidence="6 7" id="KW-0472">Membrane</keyword>
<reference evidence="9 10" key="1">
    <citation type="submission" date="2016-03" db="EMBL/GenBank/DDBJ databases">
        <title>Draft genome sequence of Acetobacter malorum CECT 7742, a strain isolated from strawberry vinegar.</title>
        <authorList>
            <person name="Sainz F."/>
            <person name="Mas A."/>
            <person name="Torija M.J."/>
        </authorList>
    </citation>
    <scope>NUCLEOTIDE SEQUENCE [LARGE SCALE GENOMIC DNA]</scope>
    <source>
        <strain evidence="9 10">CECT 7742</strain>
    </source>
</reference>
<evidence type="ECO:0000256" key="5">
    <source>
        <dbReference type="ARBA" id="ARBA00022989"/>
    </source>
</evidence>
<evidence type="ECO:0000256" key="4">
    <source>
        <dbReference type="ARBA" id="ARBA00022692"/>
    </source>
</evidence>
<evidence type="ECO:0000256" key="6">
    <source>
        <dbReference type="ARBA" id="ARBA00023136"/>
    </source>
</evidence>
<evidence type="ECO:0000259" key="8">
    <source>
        <dbReference type="PROSITE" id="PS50928"/>
    </source>
</evidence>
<feature type="transmembrane region" description="Helical" evidence="7">
    <location>
        <begin position="89"/>
        <end position="110"/>
    </location>
</feature>
<keyword evidence="5 7" id="KW-1133">Transmembrane helix</keyword>
<keyword evidence="4 7" id="KW-0812">Transmembrane</keyword>
<comment type="caution">
    <text evidence="9">The sequence shown here is derived from an EMBL/GenBank/DDBJ whole genome shotgun (WGS) entry which is preliminary data.</text>
</comment>
<comment type="similarity">
    <text evidence="7">Belongs to the binding-protein-dependent transport system permease family.</text>
</comment>
<accession>A0A177GB47</accession>
<dbReference type="STRING" id="178901.AmDm5_2882"/>
<dbReference type="PANTHER" id="PTHR30151">
    <property type="entry name" value="ALKANE SULFONATE ABC TRANSPORTER-RELATED, MEMBRANE SUBUNIT"/>
    <property type="match status" value="1"/>
</dbReference>
<evidence type="ECO:0000313" key="9">
    <source>
        <dbReference type="EMBL" id="OAG77046.1"/>
    </source>
</evidence>
<evidence type="ECO:0000313" key="10">
    <source>
        <dbReference type="Proteomes" id="UP000077349"/>
    </source>
</evidence>
<keyword evidence="2 7" id="KW-0813">Transport</keyword>
<proteinExistence type="inferred from homology"/>
<feature type="transmembrane region" description="Helical" evidence="7">
    <location>
        <begin position="187"/>
        <end position="218"/>
    </location>
</feature>
<name>A0A177GB47_9PROT</name>
<organism evidence="9 10">
    <name type="scientific">Acetobacter malorum</name>
    <dbReference type="NCBI Taxonomy" id="178901"/>
    <lineage>
        <taxon>Bacteria</taxon>
        <taxon>Pseudomonadati</taxon>
        <taxon>Pseudomonadota</taxon>
        <taxon>Alphaproteobacteria</taxon>
        <taxon>Acetobacterales</taxon>
        <taxon>Acetobacteraceae</taxon>
        <taxon>Acetobacter</taxon>
    </lineage>
</organism>
<sequence length="274" mass="28842">MSVSVTDGYVSTPSAWTVRIREGLGLPARIASRSAALFALACVWELLSRTGIVNPLFLPPFSVVIADVYHGFVTGYLGQHVVASLGRAVPGLLLALLVGVPLGLALEASRSLKTFIDPVVEVLRNTSALALLPVFTLMLGIGETSKIAMVFYAALWPILLGTMNGLRGVDPLWIKAGRSMGLSGGKLFIKIVIPASLPSIFTGIRLAAAAGLLVLVAAEMVGSRAGLGYVINASQLDFDLPGMYAAILVLSVVGYVTNAALVRVEAHFLQWKTS</sequence>
<comment type="subcellular location">
    <subcellularLocation>
        <location evidence="1 7">Cell membrane</location>
        <topology evidence="1 7">Multi-pass membrane protein</topology>
    </subcellularLocation>
</comment>
<dbReference type="Gene3D" id="1.10.3720.10">
    <property type="entry name" value="MetI-like"/>
    <property type="match status" value="1"/>
</dbReference>
<dbReference type="CDD" id="cd06261">
    <property type="entry name" value="TM_PBP2"/>
    <property type="match status" value="1"/>
</dbReference>
<dbReference type="GO" id="GO:0005886">
    <property type="term" value="C:plasma membrane"/>
    <property type="evidence" value="ECO:0007669"/>
    <property type="project" value="UniProtKB-SubCell"/>
</dbReference>
<feature type="transmembrane region" description="Helical" evidence="7">
    <location>
        <begin position="242"/>
        <end position="262"/>
    </location>
</feature>
<dbReference type="eggNOG" id="COG0600">
    <property type="taxonomic scope" value="Bacteria"/>
</dbReference>
<dbReference type="PANTHER" id="PTHR30151:SF0">
    <property type="entry name" value="ABC TRANSPORTER PERMEASE PROTEIN MJ0413-RELATED"/>
    <property type="match status" value="1"/>
</dbReference>
<dbReference type="PROSITE" id="PS50928">
    <property type="entry name" value="ABC_TM1"/>
    <property type="match status" value="1"/>
</dbReference>
<dbReference type="PATRIC" id="fig|178901.16.peg.3009"/>
<feature type="transmembrane region" description="Helical" evidence="7">
    <location>
        <begin position="122"/>
        <end position="141"/>
    </location>
</feature>